<dbReference type="AlphaFoldDB" id="A0A5C6NRB7"/>
<dbReference type="SMART" id="SM00674">
    <property type="entry name" value="CENPB"/>
    <property type="match status" value="1"/>
</dbReference>
<dbReference type="InterPro" id="IPR009057">
    <property type="entry name" value="Homeodomain-like_sf"/>
</dbReference>
<keyword evidence="1" id="KW-0238">DNA-binding</keyword>
<protein>
    <recommendedName>
        <fullName evidence="2">HTH CENPB-type domain-containing protein</fullName>
    </recommendedName>
</protein>
<dbReference type="InterPro" id="IPR006600">
    <property type="entry name" value="HTH_CenpB_DNA-bd_dom"/>
</dbReference>
<evidence type="ECO:0000313" key="4">
    <source>
        <dbReference type="Proteomes" id="UP000324091"/>
    </source>
</evidence>
<accession>A0A5C6NRB7</accession>
<dbReference type="EMBL" id="RHFK02000010">
    <property type="protein sequence ID" value="TWW69268.1"/>
    <property type="molecule type" value="Genomic_DNA"/>
</dbReference>
<keyword evidence="4" id="KW-1185">Reference proteome</keyword>
<proteinExistence type="predicted"/>
<organism evidence="3 4">
    <name type="scientific">Takifugu flavidus</name>
    <name type="common">sansaifugu</name>
    <dbReference type="NCBI Taxonomy" id="433684"/>
    <lineage>
        <taxon>Eukaryota</taxon>
        <taxon>Metazoa</taxon>
        <taxon>Chordata</taxon>
        <taxon>Craniata</taxon>
        <taxon>Vertebrata</taxon>
        <taxon>Euteleostomi</taxon>
        <taxon>Actinopterygii</taxon>
        <taxon>Neopterygii</taxon>
        <taxon>Teleostei</taxon>
        <taxon>Neoteleostei</taxon>
        <taxon>Acanthomorphata</taxon>
        <taxon>Eupercaria</taxon>
        <taxon>Tetraodontiformes</taxon>
        <taxon>Tetradontoidea</taxon>
        <taxon>Tetraodontidae</taxon>
        <taxon>Takifugu</taxon>
    </lineage>
</organism>
<feature type="domain" description="HTH CENPB-type" evidence="2">
    <location>
        <begin position="24"/>
        <end position="96"/>
    </location>
</feature>
<dbReference type="Gene3D" id="1.10.10.60">
    <property type="entry name" value="Homeodomain-like"/>
    <property type="match status" value="1"/>
</dbReference>
<feature type="non-terminal residue" evidence="3">
    <location>
        <position position="170"/>
    </location>
</feature>
<dbReference type="InterPro" id="IPR018586">
    <property type="entry name" value="Brinker_DNA-bd"/>
</dbReference>
<reference evidence="3 4" key="1">
    <citation type="submission" date="2019-04" db="EMBL/GenBank/DDBJ databases">
        <title>Chromosome genome assembly for Takifugu flavidus.</title>
        <authorList>
            <person name="Xiao S."/>
        </authorList>
    </citation>
    <scope>NUCLEOTIDE SEQUENCE [LARGE SCALE GENOMIC DNA]</scope>
    <source>
        <strain evidence="3">HTHZ2018</strain>
        <tissue evidence="3">Muscle</tissue>
    </source>
</reference>
<dbReference type="GO" id="GO:0003677">
    <property type="term" value="F:DNA binding"/>
    <property type="evidence" value="ECO:0007669"/>
    <property type="project" value="UniProtKB-KW"/>
</dbReference>
<name>A0A5C6NRB7_9TELE</name>
<evidence type="ECO:0000256" key="1">
    <source>
        <dbReference type="ARBA" id="ARBA00023125"/>
    </source>
</evidence>
<evidence type="ECO:0000313" key="3">
    <source>
        <dbReference type="EMBL" id="TWW69268.1"/>
    </source>
</evidence>
<evidence type="ECO:0000259" key="2">
    <source>
        <dbReference type="PROSITE" id="PS51253"/>
    </source>
</evidence>
<dbReference type="Pfam" id="PF09607">
    <property type="entry name" value="BrkDBD"/>
    <property type="match status" value="1"/>
</dbReference>
<gene>
    <name evidence="3" type="ORF">D4764_18G0000740</name>
</gene>
<dbReference type="PROSITE" id="PS51253">
    <property type="entry name" value="HTH_CENPB"/>
    <property type="match status" value="1"/>
</dbReference>
<dbReference type="SUPFAM" id="SSF46689">
    <property type="entry name" value="Homeodomain-like"/>
    <property type="match status" value="1"/>
</dbReference>
<dbReference type="Proteomes" id="UP000324091">
    <property type="component" value="Chromosome 18"/>
</dbReference>
<comment type="caution">
    <text evidence="3">The sequence shown here is derived from an EMBL/GenBank/DDBJ whole genome shotgun (WGS) entry which is preliminary data.</text>
</comment>
<sequence length="170" mass="19702">MVPVKRHTYEAYFKLQAIEYAAENGNQAAARHFNVNESMIRKWRKQESERKGVSTVTIRQKAKAIAEEMDIETLTFQGGPSWCPRFMRRRHLSICARTTVAQQLPADYQERAAISRTYCRDKITAPSHIYEAAAGKLCHHTRVDCRRMGYDTVFMYCKSFHKINAEPEPV</sequence>